<organism evidence="10 11">
    <name type="scientific">Clostridium puniceum</name>
    <dbReference type="NCBI Taxonomy" id="29367"/>
    <lineage>
        <taxon>Bacteria</taxon>
        <taxon>Bacillati</taxon>
        <taxon>Bacillota</taxon>
        <taxon>Clostridia</taxon>
        <taxon>Eubacteriales</taxon>
        <taxon>Clostridiaceae</taxon>
        <taxon>Clostridium</taxon>
    </lineage>
</organism>
<evidence type="ECO:0000313" key="10">
    <source>
        <dbReference type="EMBL" id="OOM78791.1"/>
    </source>
</evidence>
<dbReference type="RefSeq" id="WP_077847002.1">
    <property type="nucleotide sequence ID" value="NZ_LZZM01000119.1"/>
</dbReference>
<dbReference type="GO" id="GO:0005524">
    <property type="term" value="F:ATP binding"/>
    <property type="evidence" value="ECO:0007669"/>
    <property type="project" value="UniProtKB-KW"/>
</dbReference>
<dbReference type="EMBL" id="LZZM01000119">
    <property type="protein sequence ID" value="OOM78791.1"/>
    <property type="molecule type" value="Genomic_DNA"/>
</dbReference>
<name>A0A1S8TM53_9CLOT</name>
<dbReference type="STRING" id="29367.CLPUN_18390"/>
<evidence type="ECO:0000259" key="9">
    <source>
        <dbReference type="PROSITE" id="PS50929"/>
    </source>
</evidence>
<dbReference type="InterPro" id="IPR017871">
    <property type="entry name" value="ABC_transporter-like_CS"/>
</dbReference>
<keyword evidence="3" id="KW-0547">Nucleotide-binding</keyword>
<dbReference type="FunFam" id="3.40.50.300:FF:000218">
    <property type="entry name" value="Multidrug ABC transporter ATP-binding protein"/>
    <property type="match status" value="1"/>
</dbReference>
<dbReference type="InterPro" id="IPR039421">
    <property type="entry name" value="Type_1_exporter"/>
</dbReference>
<sequence length="584" mass="65582">MDVIKCYEKNQKRPFKILISLYKGTYLKLILSAVCFAIKHTPAWVLPIITANIINIATSPLEHNVYEIYINVVIMVILVLQNIFSNYYHTKFHSLAIRYVEAELRSALVKKLQQLSILYHKEMQSGRLQSKIMRDVEAVEILSAQLFVSSLNIIINLAVALGVTLYKSKTVFTFFLMTVPIAAIVTVVFRGKIKKRNKDFRLEMEETSAKVMEMVEMLPVTRAHALEKQEISKMNRQLAKVSKKGLNLDLIQSLFGSTSWAVFQIFQLICLVFTGTLAYYGKITVGDVVLYQTYFTTVVNQVSGIIMLIPTISKGLESVNSVGEILLAHDIECNSKKKEVSHVNGEFVFENIEYQYPSGKKNILNGLNLQIAKGETMAFVGESGAGKSTILNIIIGFILPTGGKVYLDGNDITQIDLRSYRKYLAVVPQNTILFSGTIRDNITYGMSDISEERLEKVVQAANLSKLIKELPEGLETWIGENGGKLSGGQRQRIAIARAIIRNPKVIVLDEATSALDSISEKKIQSALNNLKKGRTTFIVAHRLSTIQDSDRIAVIKEGKCVEIGTYDELMELKKEFYNLKKQQV</sequence>
<feature type="transmembrane region" description="Helical" evidence="7">
    <location>
        <begin position="141"/>
        <end position="165"/>
    </location>
</feature>
<feature type="transmembrane region" description="Helical" evidence="7">
    <location>
        <begin position="68"/>
        <end position="88"/>
    </location>
</feature>
<keyword evidence="2 7" id="KW-0812">Transmembrane</keyword>
<feature type="transmembrane region" description="Helical" evidence="7">
    <location>
        <begin position="260"/>
        <end position="280"/>
    </location>
</feature>
<dbReference type="Gene3D" id="3.40.50.300">
    <property type="entry name" value="P-loop containing nucleotide triphosphate hydrolases"/>
    <property type="match status" value="1"/>
</dbReference>
<keyword evidence="4 10" id="KW-0067">ATP-binding</keyword>
<dbReference type="InterPro" id="IPR027417">
    <property type="entry name" value="P-loop_NTPase"/>
</dbReference>
<dbReference type="InterPro" id="IPR003593">
    <property type="entry name" value="AAA+_ATPase"/>
</dbReference>
<feature type="domain" description="ABC transmembrane type-1" evidence="9">
    <location>
        <begin position="45"/>
        <end position="314"/>
    </location>
</feature>
<comment type="subcellular location">
    <subcellularLocation>
        <location evidence="1">Cell membrane</location>
        <topology evidence="1">Multi-pass membrane protein</topology>
    </subcellularLocation>
</comment>
<gene>
    <name evidence="10" type="ORF">CLPUN_18390</name>
</gene>
<evidence type="ECO:0000256" key="2">
    <source>
        <dbReference type="ARBA" id="ARBA00022692"/>
    </source>
</evidence>
<evidence type="ECO:0000256" key="5">
    <source>
        <dbReference type="ARBA" id="ARBA00022989"/>
    </source>
</evidence>
<dbReference type="PROSITE" id="PS00211">
    <property type="entry name" value="ABC_TRANSPORTER_1"/>
    <property type="match status" value="1"/>
</dbReference>
<keyword evidence="5 7" id="KW-1133">Transmembrane helix</keyword>
<dbReference type="OrthoDB" id="9806127at2"/>
<dbReference type="InterPro" id="IPR011527">
    <property type="entry name" value="ABC1_TM_dom"/>
</dbReference>
<accession>A0A1S8TM53</accession>
<dbReference type="GO" id="GO:0016887">
    <property type="term" value="F:ATP hydrolysis activity"/>
    <property type="evidence" value="ECO:0007669"/>
    <property type="project" value="InterPro"/>
</dbReference>
<evidence type="ECO:0000256" key="4">
    <source>
        <dbReference type="ARBA" id="ARBA00022840"/>
    </source>
</evidence>
<comment type="caution">
    <text evidence="10">The sequence shown here is derived from an EMBL/GenBank/DDBJ whole genome shotgun (WGS) entry which is preliminary data.</text>
</comment>
<evidence type="ECO:0000256" key="6">
    <source>
        <dbReference type="ARBA" id="ARBA00023136"/>
    </source>
</evidence>
<proteinExistence type="predicted"/>
<dbReference type="Pfam" id="PF00005">
    <property type="entry name" value="ABC_tran"/>
    <property type="match status" value="1"/>
</dbReference>
<dbReference type="SUPFAM" id="SSF52540">
    <property type="entry name" value="P-loop containing nucleoside triphosphate hydrolases"/>
    <property type="match status" value="1"/>
</dbReference>
<dbReference type="CDD" id="cd07346">
    <property type="entry name" value="ABC_6TM_exporters"/>
    <property type="match status" value="1"/>
</dbReference>
<keyword evidence="6 7" id="KW-0472">Membrane</keyword>
<dbReference type="Pfam" id="PF00664">
    <property type="entry name" value="ABC_membrane"/>
    <property type="match status" value="1"/>
</dbReference>
<feature type="transmembrane region" description="Helical" evidence="7">
    <location>
        <begin position="171"/>
        <end position="189"/>
    </location>
</feature>
<dbReference type="PANTHER" id="PTHR43394">
    <property type="entry name" value="ATP-DEPENDENT PERMEASE MDL1, MITOCHONDRIAL"/>
    <property type="match status" value="1"/>
</dbReference>
<evidence type="ECO:0000256" key="3">
    <source>
        <dbReference type="ARBA" id="ARBA00022741"/>
    </source>
</evidence>
<reference evidence="10 11" key="1">
    <citation type="submission" date="2016-05" db="EMBL/GenBank/DDBJ databases">
        <title>Microbial solvent formation.</title>
        <authorList>
            <person name="Poehlein A."/>
            <person name="Montoya Solano J.D."/>
            <person name="Flitsch S."/>
            <person name="Krabben P."/>
            <person name="Duerre P."/>
            <person name="Daniel R."/>
        </authorList>
    </citation>
    <scope>NUCLEOTIDE SEQUENCE [LARGE SCALE GENOMIC DNA]</scope>
    <source>
        <strain evidence="10 11">DSM 2619</strain>
    </source>
</reference>
<feature type="domain" description="ABC transporter" evidence="8">
    <location>
        <begin position="347"/>
        <end position="582"/>
    </location>
</feature>
<dbReference type="GO" id="GO:0015421">
    <property type="term" value="F:ABC-type oligopeptide transporter activity"/>
    <property type="evidence" value="ECO:0007669"/>
    <property type="project" value="TreeGrafter"/>
</dbReference>
<evidence type="ECO:0000313" key="11">
    <source>
        <dbReference type="Proteomes" id="UP000190890"/>
    </source>
</evidence>
<dbReference type="Gene3D" id="1.20.1560.10">
    <property type="entry name" value="ABC transporter type 1, transmembrane domain"/>
    <property type="match status" value="1"/>
</dbReference>
<dbReference type="InterPro" id="IPR036640">
    <property type="entry name" value="ABC1_TM_sf"/>
</dbReference>
<dbReference type="SMART" id="SM00382">
    <property type="entry name" value="AAA"/>
    <property type="match status" value="1"/>
</dbReference>
<dbReference type="AlphaFoldDB" id="A0A1S8TM53"/>
<dbReference type="PANTHER" id="PTHR43394:SF1">
    <property type="entry name" value="ATP-BINDING CASSETTE SUB-FAMILY B MEMBER 10, MITOCHONDRIAL"/>
    <property type="match status" value="1"/>
</dbReference>
<dbReference type="GO" id="GO:0005886">
    <property type="term" value="C:plasma membrane"/>
    <property type="evidence" value="ECO:0007669"/>
    <property type="project" value="UniProtKB-SubCell"/>
</dbReference>
<evidence type="ECO:0000256" key="1">
    <source>
        <dbReference type="ARBA" id="ARBA00004651"/>
    </source>
</evidence>
<dbReference type="Proteomes" id="UP000190890">
    <property type="component" value="Unassembled WGS sequence"/>
</dbReference>
<protein>
    <submittedName>
        <fullName evidence="10">Putative multidrug export ATP-binding/permease protein</fullName>
        <ecNumber evidence="10">3.6.3.-</ecNumber>
    </submittedName>
</protein>
<dbReference type="SUPFAM" id="SSF90123">
    <property type="entry name" value="ABC transporter transmembrane region"/>
    <property type="match status" value="1"/>
</dbReference>
<evidence type="ECO:0000259" key="8">
    <source>
        <dbReference type="PROSITE" id="PS50893"/>
    </source>
</evidence>
<dbReference type="PROSITE" id="PS50929">
    <property type="entry name" value="ABC_TM1F"/>
    <property type="match status" value="1"/>
</dbReference>
<keyword evidence="11" id="KW-1185">Reference proteome</keyword>
<dbReference type="EC" id="3.6.3.-" evidence="10"/>
<dbReference type="InterPro" id="IPR003439">
    <property type="entry name" value="ABC_transporter-like_ATP-bd"/>
</dbReference>
<keyword evidence="10" id="KW-0378">Hydrolase</keyword>
<evidence type="ECO:0000256" key="7">
    <source>
        <dbReference type="SAM" id="Phobius"/>
    </source>
</evidence>
<dbReference type="PROSITE" id="PS50893">
    <property type="entry name" value="ABC_TRANSPORTER_2"/>
    <property type="match status" value="1"/>
</dbReference>